<evidence type="ECO:0000256" key="4">
    <source>
        <dbReference type="PROSITE-ProRule" id="PRU01248"/>
    </source>
</evidence>
<dbReference type="InterPro" id="IPR010998">
    <property type="entry name" value="Integrase_recombinase_N"/>
</dbReference>
<dbReference type="PANTHER" id="PTHR30349">
    <property type="entry name" value="PHAGE INTEGRASE-RELATED"/>
    <property type="match status" value="1"/>
</dbReference>
<dbReference type="Pfam" id="PF00589">
    <property type="entry name" value="Phage_integrase"/>
    <property type="match status" value="1"/>
</dbReference>
<sequence>MKQTVTLATVVVKFLERPGLAFSTKETYSLTLGLLLQEYGSWPIEIISRQTLVEYLNTLTHLKYTTHNKHQAILQSLFNFAVEQGYIKSNPIRGIKQRPPSREKGEHRTDEIIRFLTPSQLEILYRAVADDPRLNTIVHLLHHTGCRIGELLALNLESVDLNNWKFQVLGKGNKQRWCFYNEATAIALNKYINYDRHKQSPALFTAQHPVTMKVSRMSYRTLHDYWREITNKHSLIQGIRIHDLRHTFATERVGIISIEQLRALMGHESIQTTLRYQKVTSQKAEEAARLAFNLLTKVDNLD</sequence>
<dbReference type="CDD" id="cd00397">
    <property type="entry name" value="DNA_BRE_C"/>
    <property type="match status" value="1"/>
</dbReference>
<evidence type="ECO:0000256" key="1">
    <source>
        <dbReference type="ARBA" id="ARBA00008857"/>
    </source>
</evidence>
<dbReference type="InterPro" id="IPR044068">
    <property type="entry name" value="CB"/>
</dbReference>
<evidence type="ECO:0000259" key="6">
    <source>
        <dbReference type="PROSITE" id="PS51900"/>
    </source>
</evidence>
<comment type="similarity">
    <text evidence="1">Belongs to the 'phage' integrase family.</text>
</comment>
<dbReference type="Proteomes" id="UP000662314">
    <property type="component" value="Unassembled WGS sequence"/>
</dbReference>
<proteinExistence type="inferred from homology"/>
<dbReference type="PROSITE" id="PS51900">
    <property type="entry name" value="CB"/>
    <property type="match status" value="1"/>
</dbReference>
<feature type="domain" description="Core-binding (CB)" evidence="6">
    <location>
        <begin position="5"/>
        <end position="82"/>
    </location>
</feature>
<dbReference type="GO" id="GO:0006310">
    <property type="term" value="P:DNA recombination"/>
    <property type="evidence" value="ECO:0007669"/>
    <property type="project" value="UniProtKB-KW"/>
</dbReference>
<organism evidence="7 8">
    <name type="scientific">Dendronalium phyllosphericum CENA369</name>
    <dbReference type="NCBI Taxonomy" id="1725256"/>
    <lineage>
        <taxon>Bacteria</taxon>
        <taxon>Bacillati</taxon>
        <taxon>Cyanobacteriota</taxon>
        <taxon>Cyanophyceae</taxon>
        <taxon>Nostocales</taxon>
        <taxon>Nostocaceae</taxon>
        <taxon>Dendronalium</taxon>
        <taxon>Dendronalium phyllosphericum</taxon>
    </lineage>
</organism>
<dbReference type="Gene3D" id="1.10.443.10">
    <property type="entry name" value="Intergrase catalytic core"/>
    <property type="match status" value="1"/>
</dbReference>
<evidence type="ECO:0000313" key="8">
    <source>
        <dbReference type="Proteomes" id="UP000662314"/>
    </source>
</evidence>
<keyword evidence="2 4" id="KW-0238">DNA-binding</keyword>
<feature type="domain" description="Tyr recombinase" evidence="5">
    <location>
        <begin position="111"/>
        <end position="289"/>
    </location>
</feature>
<name>A0A8J7IA99_9NOST</name>
<evidence type="ECO:0000313" key="7">
    <source>
        <dbReference type="EMBL" id="MBH8575810.1"/>
    </source>
</evidence>
<dbReference type="SUPFAM" id="SSF56349">
    <property type="entry name" value="DNA breaking-rejoining enzymes"/>
    <property type="match status" value="1"/>
</dbReference>
<gene>
    <name evidence="7" type="ORF">I8752_22975</name>
</gene>
<dbReference type="GO" id="GO:0003677">
    <property type="term" value="F:DNA binding"/>
    <property type="evidence" value="ECO:0007669"/>
    <property type="project" value="UniProtKB-UniRule"/>
</dbReference>
<protein>
    <submittedName>
        <fullName evidence="7">Tyrosine-type recombinase/integrase</fullName>
    </submittedName>
</protein>
<comment type="caution">
    <text evidence="7">The sequence shown here is derived from an EMBL/GenBank/DDBJ whole genome shotgun (WGS) entry which is preliminary data.</text>
</comment>
<dbReference type="GO" id="GO:0015074">
    <property type="term" value="P:DNA integration"/>
    <property type="evidence" value="ECO:0007669"/>
    <property type="project" value="InterPro"/>
</dbReference>
<accession>A0A8J7IA99</accession>
<dbReference type="EMBL" id="JAECZA010000209">
    <property type="protein sequence ID" value="MBH8575810.1"/>
    <property type="molecule type" value="Genomic_DNA"/>
</dbReference>
<dbReference type="RefSeq" id="WP_214434568.1">
    <property type="nucleotide sequence ID" value="NZ_CAWPUQ010000131.1"/>
</dbReference>
<evidence type="ECO:0000256" key="2">
    <source>
        <dbReference type="ARBA" id="ARBA00023125"/>
    </source>
</evidence>
<dbReference type="PANTHER" id="PTHR30349:SF41">
    <property type="entry name" value="INTEGRASE_RECOMBINASE PROTEIN MJ0367-RELATED"/>
    <property type="match status" value="1"/>
</dbReference>
<keyword evidence="8" id="KW-1185">Reference proteome</keyword>
<dbReference type="InterPro" id="IPR002104">
    <property type="entry name" value="Integrase_catalytic"/>
</dbReference>
<keyword evidence="3" id="KW-0233">DNA recombination</keyword>
<dbReference type="Gene3D" id="1.10.150.130">
    <property type="match status" value="1"/>
</dbReference>
<dbReference type="AlphaFoldDB" id="A0A8J7IA99"/>
<reference evidence="7 8" key="1">
    <citation type="journal article" date="2021" name="Int. J. Syst. Evol. Microbiol.">
        <title>Amazonocrinis nigriterrae gen. nov., sp. nov., Atlanticothrix silvestris gen. nov., sp. nov. and Dendronalium phyllosphericum gen. nov., sp. nov., nostocacean cyanobacteria from Brazilian environments.</title>
        <authorList>
            <person name="Alvarenga D.O."/>
            <person name="Andreote A.P.D."/>
            <person name="Branco L.H.Z."/>
            <person name="Delbaje E."/>
            <person name="Cruz R.B."/>
            <person name="Varani A.M."/>
            <person name="Fiore M.F."/>
        </authorList>
    </citation>
    <scope>NUCLEOTIDE SEQUENCE [LARGE SCALE GENOMIC DNA]</scope>
    <source>
        <strain evidence="7 8">CENA369</strain>
    </source>
</reference>
<dbReference type="InterPro" id="IPR013762">
    <property type="entry name" value="Integrase-like_cat_sf"/>
</dbReference>
<dbReference type="PROSITE" id="PS51898">
    <property type="entry name" value="TYR_RECOMBINASE"/>
    <property type="match status" value="1"/>
</dbReference>
<evidence type="ECO:0000256" key="3">
    <source>
        <dbReference type="ARBA" id="ARBA00023172"/>
    </source>
</evidence>
<evidence type="ECO:0000259" key="5">
    <source>
        <dbReference type="PROSITE" id="PS51898"/>
    </source>
</evidence>
<dbReference type="InterPro" id="IPR011010">
    <property type="entry name" value="DNA_brk_join_enz"/>
</dbReference>
<dbReference type="InterPro" id="IPR050090">
    <property type="entry name" value="Tyrosine_recombinase_XerCD"/>
</dbReference>